<sequence length="940" mass="102068">MSAYYQFNSGMPKLAYNAISGSGALQSLRSFSVACCSHPLHGRCLYVVRSALLFSSTPEIKRMLSIAVLLIAAVSQLCWSPGLSLRIDKATGAYEDIVVAIHPSVEPDERIVENIKALFRSASTFLHRATRGSVHFGSVTIAVPDTWPPRPGAVTTAASLFPTADVRVAAENPQYGDTPYTLQPRGCGERGEYIHLTPRFMTDMNGSIAEIYGSPAYQLVHEWAHYRYGVFDEYGDPESFRYPSLYCEFGMVRASACSENIRFTASTDSGEPCRIYKGCRVSSKCQPKFSQSDKNPVTSSIMFMPYLKDVTEFCDNAEKKHNIFAPNKHNHLCGRKSTWEVISANEDFKQLPRADLGRAIKVKFTEVQKRRGALGRVIFALDISGSMNSQNRIGYLREAAGNFITVLIPDGLETGIVTFSTGVDSVSPLTPMQTSVRKQYAGEVAQLTTSGMTCIGCALRKALEMFKENKQSTEGSVIILMTDGEENESPRIADVVDELIAARVVVNTIAFGTSAEQTLEDLARRTGGKPFALRDGQSNIAVALESAFLDSTTALLDDDKRPVVVFEQSARVVQKQEFQIVVDADVGNETVVSVLSDDAANLNAELRYPDGKDCQDCLESGPATSGKYITFKIPGIATPGTWTLIVSHKLSNREAVVHIRATSLASGATEEAVLVRAFLKKTEVAKAAEAVIYAEVTKGQKVVLHARVTATVIKPKPPYEVEVELFDDGLGADVTANDGIYSGYFTQFDGVGRYSVSARVVSGNDSVIVRGRKASGGLPAPHSLGPASSAAPERTEDFQGIPLDKFVYVDDDIEHAEPNIVPSEKAPEFVRHAEGGSFRLTQDIKTSTIPPGSIQDLKVEDAFVADNGTHIVVLVWTCPGAHLNSGNASRIELRVSPQLEGLMKDFDSAVEITPEEGNISAASVGSRQRLQFALHEAAQH</sequence>
<comment type="caution">
    <text evidence="2">The sequence shown here is derived from an EMBL/GenBank/DDBJ whole genome shotgun (WGS) entry which is preliminary data.</text>
</comment>
<dbReference type="AlphaFoldDB" id="A0AAQ4EE58"/>
<organism evidence="2 3">
    <name type="scientific">Amblyomma americanum</name>
    <name type="common">Lone star tick</name>
    <dbReference type="NCBI Taxonomy" id="6943"/>
    <lineage>
        <taxon>Eukaryota</taxon>
        <taxon>Metazoa</taxon>
        <taxon>Ecdysozoa</taxon>
        <taxon>Arthropoda</taxon>
        <taxon>Chelicerata</taxon>
        <taxon>Arachnida</taxon>
        <taxon>Acari</taxon>
        <taxon>Parasitiformes</taxon>
        <taxon>Ixodida</taxon>
        <taxon>Ixodoidea</taxon>
        <taxon>Ixodidae</taxon>
        <taxon>Amblyomminae</taxon>
        <taxon>Amblyomma</taxon>
    </lineage>
</organism>
<dbReference type="InterPro" id="IPR051266">
    <property type="entry name" value="CLCR"/>
</dbReference>
<reference evidence="2 3" key="1">
    <citation type="journal article" date="2023" name="Arcadia Sci">
        <title>De novo assembly of a long-read Amblyomma americanum tick genome.</title>
        <authorList>
            <person name="Chou S."/>
            <person name="Poskanzer K.E."/>
            <person name="Rollins M."/>
            <person name="Thuy-Boun P.S."/>
        </authorList>
    </citation>
    <scope>NUCLEOTIDE SEQUENCE [LARGE SCALE GENOMIC DNA]</scope>
    <source>
        <strain evidence="2">F_SG_1</strain>
        <tissue evidence="2">Salivary glands</tissue>
    </source>
</reference>
<dbReference type="Pfam" id="PF08434">
    <property type="entry name" value="CLCA"/>
    <property type="match status" value="1"/>
</dbReference>
<dbReference type="InterPro" id="IPR002035">
    <property type="entry name" value="VWF_A"/>
</dbReference>
<evidence type="ECO:0000313" key="3">
    <source>
        <dbReference type="Proteomes" id="UP001321473"/>
    </source>
</evidence>
<accession>A0AAQ4EE58</accession>
<dbReference type="SUPFAM" id="SSF53300">
    <property type="entry name" value="vWA-like"/>
    <property type="match status" value="1"/>
</dbReference>
<dbReference type="Gene3D" id="3.40.50.410">
    <property type="entry name" value="von Willebrand factor, type A domain"/>
    <property type="match status" value="1"/>
</dbReference>
<dbReference type="InterPro" id="IPR036465">
    <property type="entry name" value="vWFA_dom_sf"/>
</dbReference>
<proteinExistence type="predicted"/>
<dbReference type="GO" id="GO:0032991">
    <property type="term" value="C:protein-containing complex"/>
    <property type="evidence" value="ECO:0007669"/>
    <property type="project" value="UniProtKB-ARBA"/>
</dbReference>
<keyword evidence="3" id="KW-1185">Reference proteome</keyword>
<dbReference type="PANTHER" id="PTHR10579:SF177">
    <property type="entry name" value="CALCIUM-ACTIVATED CHLORIDE CHANNEL REGULATOR 4-LIKE PROTEIN"/>
    <property type="match status" value="1"/>
</dbReference>
<dbReference type="InterPro" id="IPR013642">
    <property type="entry name" value="CLCA_N"/>
</dbReference>
<name>A0AAQ4EE58_AMBAM</name>
<evidence type="ECO:0000313" key="2">
    <source>
        <dbReference type="EMBL" id="KAK8772940.1"/>
    </source>
</evidence>
<dbReference type="Proteomes" id="UP001321473">
    <property type="component" value="Unassembled WGS sequence"/>
</dbReference>
<dbReference type="PANTHER" id="PTHR10579">
    <property type="entry name" value="CALCIUM-ACTIVATED CHLORIDE CHANNEL REGULATOR"/>
    <property type="match status" value="1"/>
</dbReference>
<feature type="domain" description="VWFA" evidence="1">
    <location>
        <begin position="376"/>
        <end position="552"/>
    </location>
</feature>
<protein>
    <recommendedName>
        <fullName evidence="1">VWFA domain-containing protein</fullName>
    </recommendedName>
</protein>
<dbReference type="PROSITE" id="PS50234">
    <property type="entry name" value="VWFA"/>
    <property type="match status" value="1"/>
</dbReference>
<dbReference type="CDD" id="cd00198">
    <property type="entry name" value="vWFA"/>
    <property type="match status" value="1"/>
</dbReference>
<gene>
    <name evidence="2" type="ORF">V5799_012531</name>
</gene>
<dbReference type="EMBL" id="JARKHS020017518">
    <property type="protein sequence ID" value="KAK8772940.1"/>
    <property type="molecule type" value="Genomic_DNA"/>
</dbReference>
<dbReference type="Pfam" id="PF00092">
    <property type="entry name" value="VWA"/>
    <property type="match status" value="1"/>
</dbReference>
<dbReference type="SMART" id="SM00327">
    <property type="entry name" value="VWA"/>
    <property type="match status" value="1"/>
</dbReference>
<evidence type="ECO:0000259" key="1">
    <source>
        <dbReference type="PROSITE" id="PS50234"/>
    </source>
</evidence>
<dbReference type="NCBIfam" id="NF041940">
    <property type="entry name" value="choice_anch_X"/>
    <property type="match status" value="1"/>
</dbReference>